<feature type="domain" description="Aspartate carbamoyltransferase regulatory subunit C-terminal" evidence="5">
    <location>
        <begin position="96"/>
        <end position="136"/>
    </location>
</feature>
<dbReference type="RefSeq" id="WP_156683504.1">
    <property type="nucleotide sequence ID" value="NZ_CABWIB010000001.1"/>
</dbReference>
<evidence type="ECO:0000256" key="2">
    <source>
        <dbReference type="ARBA" id="ARBA00022833"/>
    </source>
</evidence>
<dbReference type="Gene3D" id="3.30.70.140">
    <property type="entry name" value="Aspartate carbamoyltransferase regulatory subunit, N-terminal domain"/>
    <property type="match status" value="1"/>
</dbReference>
<evidence type="ECO:0000313" key="7">
    <source>
        <dbReference type="Proteomes" id="UP000419017"/>
    </source>
</evidence>
<dbReference type="Gene3D" id="2.30.30.20">
    <property type="entry name" value="Aspartate carbamoyltransferase regulatory subunit, C-terminal domain"/>
    <property type="match status" value="1"/>
</dbReference>
<dbReference type="PANTHER" id="PTHR35805:SF1">
    <property type="entry name" value="ASPARTATE CARBAMOYLTRANSFERASE REGULATORY CHAIN"/>
    <property type="match status" value="1"/>
</dbReference>
<dbReference type="Proteomes" id="UP000419017">
    <property type="component" value="Unassembled WGS sequence"/>
</dbReference>
<accession>A0A6I8MDD0</accession>
<gene>
    <name evidence="6" type="ORF">OMES3154_00800</name>
</gene>
<dbReference type="SUPFAM" id="SSF57825">
    <property type="entry name" value="Aspartate carbamoyltransferase, Regulatory-chain, C-terminal domain"/>
    <property type="match status" value="1"/>
</dbReference>
<dbReference type="InterPro" id="IPR036793">
    <property type="entry name" value="Asp_carbatrfase_reg_N_sf"/>
</dbReference>
<keyword evidence="1" id="KW-0479">Metal-binding</keyword>
<dbReference type="GO" id="GO:0006207">
    <property type="term" value="P:'de novo' pyrimidine nucleobase biosynthetic process"/>
    <property type="evidence" value="ECO:0007669"/>
    <property type="project" value="InterPro"/>
</dbReference>
<evidence type="ECO:0000256" key="3">
    <source>
        <dbReference type="ARBA" id="ARBA00022975"/>
    </source>
</evidence>
<dbReference type="InterPro" id="IPR020542">
    <property type="entry name" value="Asp_carbamoyltrfase_reg_C"/>
</dbReference>
<dbReference type="Pfam" id="PF02748">
    <property type="entry name" value="PyrI_C"/>
    <property type="match status" value="1"/>
</dbReference>
<feature type="domain" description="Aspartate carbamoyltransferase regulatory subunit N-terminal" evidence="4">
    <location>
        <begin position="2"/>
        <end position="90"/>
    </location>
</feature>
<evidence type="ECO:0000259" key="4">
    <source>
        <dbReference type="Pfam" id="PF01948"/>
    </source>
</evidence>
<evidence type="ECO:0000259" key="5">
    <source>
        <dbReference type="Pfam" id="PF02748"/>
    </source>
</evidence>
<dbReference type="NCBIfam" id="NF002063">
    <property type="entry name" value="PRK00893.1-3"/>
    <property type="match status" value="1"/>
</dbReference>
<keyword evidence="7" id="KW-1185">Reference proteome</keyword>
<dbReference type="PANTHER" id="PTHR35805">
    <property type="entry name" value="ASPARTATE CARBAMOYLTRANSFERASE REGULATORY CHAIN"/>
    <property type="match status" value="1"/>
</dbReference>
<dbReference type="InterPro" id="IPR036792">
    <property type="entry name" value="Asp_carbatrfase_reg_C_sf"/>
</dbReference>
<dbReference type="InterPro" id="IPR002801">
    <property type="entry name" value="Asp_carbamoylTrfase_reg"/>
</dbReference>
<dbReference type="GO" id="GO:0046872">
    <property type="term" value="F:metal ion binding"/>
    <property type="evidence" value="ECO:0007669"/>
    <property type="project" value="UniProtKB-KW"/>
</dbReference>
<keyword evidence="3" id="KW-0665">Pyrimidine biosynthesis</keyword>
<protein>
    <submittedName>
        <fullName evidence="6">Aspartate carbamoyltransferase, regulatory subunit</fullName>
    </submittedName>
</protein>
<dbReference type="AlphaFoldDB" id="A0A6I8MDD0"/>
<dbReference type="Pfam" id="PF01948">
    <property type="entry name" value="PyrI"/>
    <property type="match status" value="1"/>
</dbReference>
<dbReference type="GO" id="GO:0016740">
    <property type="term" value="F:transferase activity"/>
    <property type="evidence" value="ECO:0007669"/>
    <property type="project" value="UniProtKB-KW"/>
</dbReference>
<sequence length="142" mass="16442">MLNVNSIKKGIVIDHIKAGYAYEIFKLLELDKTNYKVALIMNVDSKKNGVKDMIKIDNVIDINHDILGLIDANLTVNIIENEKIISKSKIKLPEVVYGFIKCKNPRCVTMHEKVVTRFILEDEKNCIYRCHFCDHYRKMGVK</sequence>
<keyword evidence="6" id="KW-0808">Transferase</keyword>
<evidence type="ECO:0000256" key="1">
    <source>
        <dbReference type="ARBA" id="ARBA00022723"/>
    </source>
</evidence>
<evidence type="ECO:0000313" key="6">
    <source>
        <dbReference type="EMBL" id="VWL85515.1"/>
    </source>
</evidence>
<dbReference type="EMBL" id="CABWIB010000001">
    <property type="protein sequence ID" value="VWL85515.1"/>
    <property type="molecule type" value="Genomic_DNA"/>
</dbReference>
<dbReference type="GO" id="GO:0009347">
    <property type="term" value="C:aspartate carbamoyltransferase complex"/>
    <property type="evidence" value="ECO:0007669"/>
    <property type="project" value="InterPro"/>
</dbReference>
<reference evidence="6 7" key="1">
    <citation type="submission" date="2019-10" db="EMBL/GenBank/DDBJ databases">
        <authorList>
            <person name="Blom J."/>
        </authorList>
    </citation>
    <scope>NUCLEOTIDE SEQUENCE [LARGE SCALE GENOMIC DNA]</scope>
    <source>
        <strain evidence="6 7">ES3154-GLU</strain>
    </source>
</reference>
<organism evidence="6 7">
    <name type="scientific">Oceanivirga miroungae</name>
    <dbReference type="NCBI Taxonomy" id="1130046"/>
    <lineage>
        <taxon>Bacteria</taxon>
        <taxon>Fusobacteriati</taxon>
        <taxon>Fusobacteriota</taxon>
        <taxon>Fusobacteriia</taxon>
        <taxon>Fusobacteriales</taxon>
        <taxon>Leptotrichiaceae</taxon>
        <taxon>Oceanivirga</taxon>
    </lineage>
</organism>
<proteinExistence type="predicted"/>
<dbReference type="InterPro" id="IPR020545">
    <property type="entry name" value="Asp_carbamoyltransf_reg_N"/>
</dbReference>
<name>A0A6I8MDD0_9FUSO</name>
<dbReference type="GO" id="GO:0006221">
    <property type="term" value="P:pyrimidine nucleotide biosynthetic process"/>
    <property type="evidence" value="ECO:0007669"/>
    <property type="project" value="UniProtKB-KW"/>
</dbReference>
<dbReference type="SUPFAM" id="SSF54893">
    <property type="entry name" value="Aspartate carbamoyltransferase, Regulatory-chain, N-terminal domain"/>
    <property type="match status" value="1"/>
</dbReference>
<keyword evidence="2" id="KW-0862">Zinc</keyword>